<dbReference type="STRING" id="62062.ENSHHUP00000017175"/>
<reference evidence="2" key="2">
    <citation type="submission" date="2025-08" db="UniProtKB">
        <authorList>
            <consortium name="Ensembl"/>
        </authorList>
    </citation>
    <scope>IDENTIFICATION</scope>
</reference>
<feature type="region of interest" description="Disordered" evidence="1">
    <location>
        <begin position="37"/>
        <end position="56"/>
    </location>
</feature>
<dbReference type="Ensembl" id="ENSHHUT00000017804.1">
    <property type="protein sequence ID" value="ENSHHUP00000017175.1"/>
    <property type="gene ID" value="ENSHHUG00000010698.1"/>
</dbReference>
<evidence type="ECO:0000256" key="1">
    <source>
        <dbReference type="SAM" id="MobiDB-lite"/>
    </source>
</evidence>
<proteinExistence type="predicted"/>
<accession>A0A4W5L1N7</accession>
<feature type="region of interest" description="Disordered" evidence="1">
    <location>
        <begin position="66"/>
        <end position="125"/>
    </location>
</feature>
<dbReference type="Proteomes" id="UP000314982">
    <property type="component" value="Unassembled WGS sequence"/>
</dbReference>
<name>A0A4W5L1N7_9TELE</name>
<evidence type="ECO:0000313" key="3">
    <source>
        <dbReference type="Proteomes" id="UP000314982"/>
    </source>
</evidence>
<dbReference type="AlphaFoldDB" id="A0A4W5L1N7"/>
<feature type="compositionally biased region" description="Basic and acidic residues" evidence="1">
    <location>
        <begin position="96"/>
        <end position="109"/>
    </location>
</feature>
<sequence>MSDVQTLAMLCSVFRTQGCSQDYFSLFGQQRSSLFPPHHSRYPSYTSSSVSSGSCYSTSDSITTTTWSMGRDPEHIPPLGGSSPDDYRYANQTYSDPREREREQHDMNKRSLSCPELDVRKTRIK</sequence>
<feature type="compositionally biased region" description="Low complexity" evidence="1">
    <location>
        <begin position="42"/>
        <end position="56"/>
    </location>
</feature>
<protein>
    <submittedName>
        <fullName evidence="2">Uncharacterized protein</fullName>
    </submittedName>
</protein>
<evidence type="ECO:0000313" key="2">
    <source>
        <dbReference type="Ensembl" id="ENSHHUP00000017175.1"/>
    </source>
</evidence>
<organism evidence="2 3">
    <name type="scientific">Hucho hucho</name>
    <name type="common">huchen</name>
    <dbReference type="NCBI Taxonomy" id="62062"/>
    <lineage>
        <taxon>Eukaryota</taxon>
        <taxon>Metazoa</taxon>
        <taxon>Chordata</taxon>
        <taxon>Craniata</taxon>
        <taxon>Vertebrata</taxon>
        <taxon>Euteleostomi</taxon>
        <taxon>Actinopterygii</taxon>
        <taxon>Neopterygii</taxon>
        <taxon>Teleostei</taxon>
        <taxon>Protacanthopterygii</taxon>
        <taxon>Salmoniformes</taxon>
        <taxon>Salmonidae</taxon>
        <taxon>Salmoninae</taxon>
        <taxon>Hucho</taxon>
    </lineage>
</organism>
<reference evidence="3" key="1">
    <citation type="submission" date="2018-06" db="EMBL/GenBank/DDBJ databases">
        <title>Genome assembly of Danube salmon.</title>
        <authorList>
            <person name="Macqueen D.J."/>
            <person name="Gundappa M.K."/>
        </authorList>
    </citation>
    <scope>NUCLEOTIDE SEQUENCE [LARGE SCALE GENOMIC DNA]</scope>
</reference>
<keyword evidence="3" id="KW-1185">Reference proteome</keyword>
<reference evidence="2" key="3">
    <citation type="submission" date="2025-09" db="UniProtKB">
        <authorList>
            <consortium name="Ensembl"/>
        </authorList>
    </citation>
    <scope>IDENTIFICATION</scope>
</reference>